<dbReference type="RefSeq" id="WP_022744568.1">
    <property type="nucleotide sequence ID" value="NC_022571.1"/>
</dbReference>
<dbReference type="KEGG" id="csb:CLSA_c12830"/>
<dbReference type="PROSITE" id="PS00211">
    <property type="entry name" value="ABC_TRANSPORTER_1"/>
    <property type="match status" value="1"/>
</dbReference>
<keyword evidence="2" id="KW-0547">Nucleotide-binding</keyword>
<gene>
    <name evidence="5" type="primary">ssuB1</name>
    <name evidence="5" type="ORF">CLSA_c12830</name>
</gene>
<proteinExistence type="predicted"/>
<dbReference type="PANTHER" id="PTHR42781">
    <property type="entry name" value="SPERMIDINE/PUTRESCINE IMPORT ATP-BINDING PROTEIN POTA"/>
    <property type="match status" value="1"/>
</dbReference>
<keyword evidence="1" id="KW-0813">Transport</keyword>
<dbReference type="GO" id="GO:0005524">
    <property type="term" value="F:ATP binding"/>
    <property type="evidence" value="ECO:0007669"/>
    <property type="project" value="UniProtKB-KW"/>
</dbReference>
<dbReference type="GO" id="GO:0016887">
    <property type="term" value="F:ATP hydrolysis activity"/>
    <property type="evidence" value="ECO:0007669"/>
    <property type="project" value="InterPro"/>
</dbReference>
<name>U5MRI5_CLOSA</name>
<sequence length="222" mass="25731">MKIDINNLNKSYGNENIFRNFNLEFNDEKVNCIVGQSGCGKSTLLNIIAGLEEIDAGDISGYLKRDISYIFQEDRLIEWLTVKENLELTLKKYFDKNLLEKEIEKILSLVGINNIKNKYPNALSGGMRQRVNIARAFGKPSKIILMDEPFKSLDYKLKYTIIDEFKTILERKKRMVILVTHDVDEAIYFQGNVIIFGSKPVEIRGVFNKELYKHKDEILKLI</sequence>
<dbReference type="EMBL" id="CP006721">
    <property type="protein sequence ID" value="AGX42286.1"/>
    <property type="molecule type" value="Genomic_DNA"/>
</dbReference>
<dbReference type="InterPro" id="IPR003593">
    <property type="entry name" value="AAA+_ATPase"/>
</dbReference>
<dbReference type="Proteomes" id="UP000017118">
    <property type="component" value="Chromosome"/>
</dbReference>
<dbReference type="OrthoDB" id="9801958at2"/>
<evidence type="ECO:0000256" key="1">
    <source>
        <dbReference type="ARBA" id="ARBA00022448"/>
    </source>
</evidence>
<feature type="domain" description="ABC transporter" evidence="4">
    <location>
        <begin position="3"/>
        <end position="222"/>
    </location>
</feature>
<evidence type="ECO:0000256" key="2">
    <source>
        <dbReference type="ARBA" id="ARBA00022741"/>
    </source>
</evidence>
<dbReference type="InterPro" id="IPR027417">
    <property type="entry name" value="P-loop_NTPase"/>
</dbReference>
<protein>
    <submittedName>
        <fullName evidence="5">Aliphatic sulfonates import ATP-binding protein SsuB 2</fullName>
        <ecNumber evidence="5">3.6.3.-</ecNumber>
    </submittedName>
</protein>
<dbReference type="EC" id="3.6.3.-" evidence="5"/>
<keyword evidence="3 5" id="KW-0067">ATP-binding</keyword>
<evidence type="ECO:0000256" key="3">
    <source>
        <dbReference type="ARBA" id="ARBA00022840"/>
    </source>
</evidence>
<dbReference type="AlphaFoldDB" id="U5MRI5"/>
<organism evidence="5 6">
    <name type="scientific">Clostridium saccharobutylicum DSM 13864</name>
    <dbReference type="NCBI Taxonomy" id="1345695"/>
    <lineage>
        <taxon>Bacteria</taxon>
        <taxon>Bacillati</taxon>
        <taxon>Bacillota</taxon>
        <taxon>Clostridia</taxon>
        <taxon>Eubacteriales</taxon>
        <taxon>Clostridiaceae</taxon>
        <taxon>Clostridium</taxon>
    </lineage>
</organism>
<dbReference type="HOGENOM" id="CLU_000604_1_22_9"/>
<keyword evidence="5" id="KW-0378">Hydrolase</keyword>
<dbReference type="GeneID" id="55473797"/>
<dbReference type="Pfam" id="PF00005">
    <property type="entry name" value="ABC_tran"/>
    <property type="match status" value="1"/>
</dbReference>
<dbReference type="PROSITE" id="PS50893">
    <property type="entry name" value="ABC_TRANSPORTER_2"/>
    <property type="match status" value="1"/>
</dbReference>
<keyword evidence="6" id="KW-1185">Reference proteome</keyword>
<dbReference type="InterPro" id="IPR050093">
    <property type="entry name" value="ABC_SmlMolc_Importer"/>
</dbReference>
<dbReference type="eggNOG" id="COG1116">
    <property type="taxonomic scope" value="Bacteria"/>
</dbReference>
<dbReference type="InterPro" id="IPR003439">
    <property type="entry name" value="ABC_transporter-like_ATP-bd"/>
</dbReference>
<dbReference type="PANTHER" id="PTHR42781:SF8">
    <property type="entry name" value="BICARBONATE TRANSPORT ATP-BINDING PROTEIN CMPC"/>
    <property type="match status" value="1"/>
</dbReference>
<dbReference type="InterPro" id="IPR017871">
    <property type="entry name" value="ABC_transporter-like_CS"/>
</dbReference>
<dbReference type="Gene3D" id="3.40.50.300">
    <property type="entry name" value="P-loop containing nucleotide triphosphate hydrolases"/>
    <property type="match status" value="1"/>
</dbReference>
<evidence type="ECO:0000313" key="6">
    <source>
        <dbReference type="Proteomes" id="UP000017118"/>
    </source>
</evidence>
<dbReference type="SMART" id="SM00382">
    <property type="entry name" value="AAA"/>
    <property type="match status" value="1"/>
</dbReference>
<reference evidence="5 6" key="1">
    <citation type="journal article" date="2013" name="Genome Announc.">
        <title>Complete Genome Sequence of the Solvent Producer Clostridium saccharobutylicum NCP262 (DSM 13864).</title>
        <authorList>
            <person name="Poehlein A."/>
            <person name="Hartwich K."/>
            <person name="Krabben P."/>
            <person name="Ehrenreich A."/>
            <person name="Liebl W."/>
            <person name="Durre P."/>
            <person name="Gottschalk G."/>
            <person name="Daniel R."/>
        </authorList>
    </citation>
    <scope>NUCLEOTIDE SEQUENCE [LARGE SCALE GENOMIC DNA]</scope>
    <source>
        <strain evidence="5">DSM 13864</strain>
    </source>
</reference>
<accession>U5MRI5</accession>
<dbReference type="PATRIC" id="fig|1345695.10.peg.3529"/>
<dbReference type="SUPFAM" id="SSF52540">
    <property type="entry name" value="P-loop containing nucleoside triphosphate hydrolases"/>
    <property type="match status" value="1"/>
</dbReference>
<evidence type="ECO:0000313" key="5">
    <source>
        <dbReference type="EMBL" id="AGX42286.1"/>
    </source>
</evidence>
<evidence type="ECO:0000259" key="4">
    <source>
        <dbReference type="PROSITE" id="PS50893"/>
    </source>
</evidence>